<organism evidence="1 2">
    <name type="scientific">Colletotrichum truncatum</name>
    <name type="common">Anthracnose fungus</name>
    <name type="synonym">Colletotrichum capsici</name>
    <dbReference type="NCBI Taxonomy" id="5467"/>
    <lineage>
        <taxon>Eukaryota</taxon>
        <taxon>Fungi</taxon>
        <taxon>Dikarya</taxon>
        <taxon>Ascomycota</taxon>
        <taxon>Pezizomycotina</taxon>
        <taxon>Sordariomycetes</taxon>
        <taxon>Hypocreomycetidae</taxon>
        <taxon>Glomerellales</taxon>
        <taxon>Glomerellaceae</taxon>
        <taxon>Colletotrichum</taxon>
        <taxon>Colletotrichum truncatum species complex</taxon>
    </lineage>
</organism>
<keyword evidence="2" id="KW-1185">Reference proteome</keyword>
<comment type="caution">
    <text evidence="1">The sequence shown here is derived from an EMBL/GenBank/DDBJ whole genome shotgun (WGS) entry which is preliminary data.</text>
</comment>
<accession>A0ACC3YHZ8</accession>
<reference evidence="1 2" key="1">
    <citation type="journal article" date="2020" name="Phytopathology">
        <title>Genome Sequence Resources of Colletotrichum truncatum, C. plurivorum, C. musicola, and C. sojae: Four Species Pathogenic to Soybean (Glycine max).</title>
        <authorList>
            <person name="Rogerio F."/>
            <person name="Boufleur T.R."/>
            <person name="Ciampi-Guillardi M."/>
            <person name="Sukno S.A."/>
            <person name="Thon M.R."/>
            <person name="Massola Junior N.S."/>
            <person name="Baroncelli R."/>
        </authorList>
    </citation>
    <scope>NUCLEOTIDE SEQUENCE [LARGE SCALE GENOMIC DNA]</scope>
    <source>
        <strain evidence="1 2">CMES1059</strain>
    </source>
</reference>
<dbReference type="EMBL" id="VUJX02000010">
    <property type="protein sequence ID" value="KAL0931524.1"/>
    <property type="molecule type" value="Genomic_DNA"/>
</dbReference>
<proteinExistence type="predicted"/>
<evidence type="ECO:0000313" key="2">
    <source>
        <dbReference type="Proteomes" id="UP000805649"/>
    </source>
</evidence>
<gene>
    <name evidence="1" type="ORF">CTRU02_214259</name>
</gene>
<evidence type="ECO:0000313" key="1">
    <source>
        <dbReference type="EMBL" id="KAL0931524.1"/>
    </source>
</evidence>
<dbReference type="Proteomes" id="UP000805649">
    <property type="component" value="Unassembled WGS sequence"/>
</dbReference>
<name>A0ACC3YHZ8_COLTU</name>
<protein>
    <submittedName>
        <fullName evidence="1">Uncharacterized protein</fullName>
    </submittedName>
</protein>
<sequence>MESISLSRPLCMSRLTSSIANLNNDIREVQAEAEIIETQVAYKDAEVEQLKSDRISHEGPTGHLDAAIKQARHERKGLRETFDEKKDKLTALKARLKKKEAKLAAIPPVESTNALKTKDNEEAAALLEVTNTAWDQVFVRSDDGQTFVKPAMLHGVPTTPISEDGPYWEPSWTKFGDAIDENHLRRRYNADIDERRQRLQRGPLSEQERQYFEMQDKRYQRFMNEAKVIKRWFCPGQTLHPNQVMAKEYLPDAGFCQSYTLYRISTLLNRLNALHEKGELAMQPLYFLIWRMSVAFDREPRIRAKSLLKVVIDEDHHSFDPILRQAVMRGAQHTNDYNAYGPRSTGYSSPRKPFFLPSTAAGEQDTSTSHSKLLLGGSLGPRKLNSQLKPASANAPDSRAPISQEKGFKRFGGQNKRKKGLPRPLEQRVCEEEEDSTMPPAKTPFKPMPRTEDRVSFRPRPPTESLNMSDETFCQPLDEEVPFSKVAQATNFPQFSQRSKDLIPQATARSERMRSMNNSTNNSHPTTADVSGEGRDKQRRITHPGDSDITRTDILSNSNEVDKAAVCLEPAKDNCTYEDNSDVEILEERTIERSPFPKSGRRVTHGFVTAWLPCTEREAMSWFL</sequence>